<evidence type="ECO:0000256" key="1">
    <source>
        <dbReference type="SAM" id="Phobius"/>
    </source>
</evidence>
<reference evidence="4" key="1">
    <citation type="submission" date="2016-06" db="UniProtKB">
        <authorList>
            <consortium name="WormBaseParasite"/>
        </authorList>
    </citation>
    <scope>IDENTIFICATION</scope>
</reference>
<keyword evidence="3" id="KW-1185">Reference proteome</keyword>
<accession>A0A183DCS4</accession>
<dbReference type="OrthoDB" id="26970at2759"/>
<keyword evidence="1" id="KW-0812">Transmembrane</keyword>
<dbReference type="EMBL" id="UYRT01015437">
    <property type="protein sequence ID" value="VDK55000.1"/>
    <property type="molecule type" value="Genomic_DNA"/>
</dbReference>
<keyword evidence="1" id="KW-1133">Transmembrane helix</keyword>
<gene>
    <name evidence="2" type="ORF">GPUH_LOCUS6515</name>
</gene>
<protein>
    <submittedName>
        <fullName evidence="2 4">Uncharacterized protein</fullName>
    </submittedName>
</protein>
<dbReference type="AlphaFoldDB" id="A0A183DCS4"/>
<proteinExistence type="predicted"/>
<organism evidence="4">
    <name type="scientific">Gongylonema pulchrum</name>
    <dbReference type="NCBI Taxonomy" id="637853"/>
    <lineage>
        <taxon>Eukaryota</taxon>
        <taxon>Metazoa</taxon>
        <taxon>Ecdysozoa</taxon>
        <taxon>Nematoda</taxon>
        <taxon>Chromadorea</taxon>
        <taxon>Rhabditida</taxon>
        <taxon>Spirurina</taxon>
        <taxon>Spiruromorpha</taxon>
        <taxon>Spiruroidea</taxon>
        <taxon>Gongylonematidae</taxon>
        <taxon>Gongylonema</taxon>
    </lineage>
</organism>
<reference evidence="2 3" key="2">
    <citation type="submission" date="2018-11" db="EMBL/GenBank/DDBJ databases">
        <authorList>
            <consortium name="Pathogen Informatics"/>
        </authorList>
    </citation>
    <scope>NUCLEOTIDE SEQUENCE [LARGE SCALE GENOMIC DNA]</scope>
</reference>
<evidence type="ECO:0000313" key="4">
    <source>
        <dbReference type="WBParaSite" id="GPUH_0000652401-mRNA-1"/>
    </source>
</evidence>
<evidence type="ECO:0000313" key="3">
    <source>
        <dbReference type="Proteomes" id="UP000271098"/>
    </source>
</evidence>
<evidence type="ECO:0000313" key="2">
    <source>
        <dbReference type="EMBL" id="VDK55000.1"/>
    </source>
</evidence>
<dbReference type="Proteomes" id="UP000271098">
    <property type="component" value="Unassembled WGS sequence"/>
</dbReference>
<dbReference type="WBParaSite" id="GPUH_0000652401-mRNA-1">
    <property type="protein sequence ID" value="GPUH_0000652401-mRNA-1"/>
    <property type="gene ID" value="GPUH_0000652401"/>
</dbReference>
<sequence length="149" mass="17626">MFRSVQLVYVNHILPSVALEKLPFEPHFPFDSYNLKRSLSFISTLTKQFSPLAEDKNVLKCELLWKRANQEVDIQKVEETIGSWEFLQDIRRDQNEKIANILFTAADKDLIMVHTFIYILLILDSSFLTSMQFYPFIRSFLKLLENYIL</sequence>
<keyword evidence="1" id="KW-0472">Membrane</keyword>
<feature type="transmembrane region" description="Helical" evidence="1">
    <location>
        <begin position="116"/>
        <end position="137"/>
    </location>
</feature>
<name>A0A183DCS4_9BILA</name>